<keyword evidence="6 8" id="KW-0411">Iron-sulfur</keyword>
<comment type="catalytic activity">
    <reaction evidence="8">
        <text>6-carboxy-5,6,7,8-tetrahydropterin + H(+) = 7-carboxy-7-carbaguanine + NH4(+)</text>
        <dbReference type="Rhea" id="RHEA:27974"/>
        <dbReference type="ChEBI" id="CHEBI:15378"/>
        <dbReference type="ChEBI" id="CHEBI:28938"/>
        <dbReference type="ChEBI" id="CHEBI:61032"/>
        <dbReference type="ChEBI" id="CHEBI:61036"/>
        <dbReference type="EC" id="4.3.99.3"/>
    </reaction>
</comment>
<evidence type="ECO:0000256" key="4">
    <source>
        <dbReference type="ARBA" id="ARBA00022842"/>
    </source>
</evidence>
<feature type="binding site" evidence="8">
    <location>
        <position position="38"/>
    </location>
    <ligand>
        <name>[4Fe-4S] cluster</name>
        <dbReference type="ChEBI" id="CHEBI:49883"/>
        <note>4Fe-4S-S-AdoMet</note>
    </ligand>
</feature>
<feature type="binding site" evidence="8">
    <location>
        <position position="27"/>
    </location>
    <ligand>
        <name>substrate</name>
    </ligand>
</feature>
<dbReference type="PROSITE" id="PS51918">
    <property type="entry name" value="RADICAL_SAM"/>
    <property type="match status" value="1"/>
</dbReference>
<gene>
    <name evidence="8" type="primary">queE</name>
    <name evidence="10" type="ORF">DESAMIL20_960</name>
</gene>
<dbReference type="GO" id="GO:0008616">
    <property type="term" value="P:tRNA queuosine(34) biosynthetic process"/>
    <property type="evidence" value="ECO:0007669"/>
    <property type="project" value="UniProtKB-UniRule"/>
</dbReference>
<keyword evidence="1 8" id="KW-0004">4Fe-4S</keyword>
<dbReference type="InterPro" id="IPR013785">
    <property type="entry name" value="Aldolase_TIM"/>
</dbReference>
<dbReference type="OrthoDB" id="9792276at2"/>
<evidence type="ECO:0000256" key="2">
    <source>
        <dbReference type="ARBA" id="ARBA00022691"/>
    </source>
</evidence>
<evidence type="ECO:0000256" key="6">
    <source>
        <dbReference type="ARBA" id="ARBA00023014"/>
    </source>
</evidence>
<feature type="binding site" evidence="8">
    <location>
        <begin position="116"/>
        <end position="118"/>
    </location>
    <ligand>
        <name>S-adenosyl-L-methionine</name>
        <dbReference type="ChEBI" id="CHEBI:59789"/>
    </ligand>
</feature>
<dbReference type="Pfam" id="PF04055">
    <property type="entry name" value="Radical_SAM"/>
    <property type="match status" value="1"/>
</dbReference>
<organism evidence="10 11">
    <name type="scientific">Desulfurella amilsii</name>
    <dbReference type="NCBI Taxonomy" id="1562698"/>
    <lineage>
        <taxon>Bacteria</taxon>
        <taxon>Pseudomonadati</taxon>
        <taxon>Campylobacterota</taxon>
        <taxon>Desulfurellia</taxon>
        <taxon>Desulfurellales</taxon>
        <taxon>Desulfurellaceae</taxon>
        <taxon>Desulfurella</taxon>
    </lineage>
</organism>
<sequence length="216" mass="25263">MQDRICEIFYSLQLEGAMLGYPAVFVRFSGCNLNCDFCDTKYAFDEYKIMSLLEVEEVVSSYRCKRIIFTGGEPLLHASFIELFIKQFKKKYEFFLETNGTIWVDFASEFDHIVVSPKFDSLNYEVLENYKTLKNVEFKILVQNAQSLKDIETFFKNLNLISATIQPIYFSNEPLNKFIKRTQDIVEAFKKSNLANSNVRLIIQNHKIIYAEQRGV</sequence>
<comment type="cofactor">
    <cofactor evidence="8">
        <name>[4Fe-4S] cluster</name>
        <dbReference type="ChEBI" id="CHEBI:49883"/>
    </cofactor>
    <text evidence="8">Binds 1 [4Fe-4S] cluster. The cluster is coordinated with 3 cysteines and an exchangeable S-adenosyl-L-methionine.</text>
</comment>
<keyword evidence="5 8" id="KW-0408">Iron</keyword>
<dbReference type="SUPFAM" id="SSF102114">
    <property type="entry name" value="Radical SAM enzymes"/>
    <property type="match status" value="1"/>
</dbReference>
<comment type="function">
    <text evidence="8">Catalyzes the complex heterocyclic radical-mediated conversion of 6-carboxy-5,6,7,8-tetrahydropterin (CPH4) to 7-carboxy-7-deazaguanine (CDG), a step common to the biosynthetic pathways of all 7-deazapurine-containing compounds.</text>
</comment>
<feature type="binding site" evidence="8">
    <location>
        <position position="31"/>
    </location>
    <ligand>
        <name>[4Fe-4S] cluster</name>
        <dbReference type="ChEBI" id="CHEBI:49883"/>
        <note>4Fe-4S-S-AdoMet</note>
    </ligand>
</feature>
<proteinExistence type="inferred from homology"/>
<keyword evidence="4 8" id="KW-0460">Magnesium</keyword>
<dbReference type="RefSeq" id="WP_086033664.1">
    <property type="nucleotide sequence ID" value="NZ_MDSU01000018.1"/>
</dbReference>
<dbReference type="Proteomes" id="UP000194141">
    <property type="component" value="Unassembled WGS sequence"/>
</dbReference>
<dbReference type="InterPro" id="IPR007197">
    <property type="entry name" value="rSAM"/>
</dbReference>
<evidence type="ECO:0000256" key="1">
    <source>
        <dbReference type="ARBA" id="ARBA00022485"/>
    </source>
</evidence>
<comment type="caution">
    <text evidence="8">Lacks conserved residue(s) required for the propagation of feature annotation.</text>
</comment>
<evidence type="ECO:0000313" key="10">
    <source>
        <dbReference type="EMBL" id="OSS41407.1"/>
    </source>
</evidence>
<evidence type="ECO:0000256" key="5">
    <source>
        <dbReference type="ARBA" id="ARBA00023004"/>
    </source>
</evidence>
<dbReference type="AlphaFoldDB" id="A0A1X4XV41"/>
<dbReference type="HAMAP" id="MF_00917">
    <property type="entry name" value="QueE"/>
    <property type="match status" value="1"/>
</dbReference>
<dbReference type="PANTHER" id="PTHR42836">
    <property type="entry name" value="7-CARBOXY-7-DEAZAGUANINE SYNTHASE"/>
    <property type="match status" value="1"/>
</dbReference>
<feature type="domain" description="Radical SAM core" evidence="9">
    <location>
        <begin position="18"/>
        <end position="212"/>
    </location>
</feature>
<dbReference type="Gene3D" id="3.20.20.70">
    <property type="entry name" value="Aldolase class I"/>
    <property type="match status" value="1"/>
</dbReference>
<keyword evidence="11" id="KW-1185">Reference proteome</keyword>
<name>A0A1X4XV41_9BACT</name>
<keyword evidence="3 8" id="KW-0479">Metal-binding</keyword>
<dbReference type="InterPro" id="IPR058240">
    <property type="entry name" value="rSAM_sf"/>
</dbReference>
<dbReference type="UniPathway" id="UPA00391"/>
<reference evidence="10 11" key="1">
    <citation type="journal article" date="2017" name="Front. Microbiol.">
        <title>Genome Sequence of Desulfurella amilsii Strain TR1 and Comparative Genomics of Desulfurellaceae Family.</title>
        <authorList>
            <person name="Florentino A.P."/>
            <person name="Stams A.J."/>
            <person name="Sanchez-Andrea I."/>
        </authorList>
    </citation>
    <scope>NUCLEOTIDE SEQUENCE [LARGE SCALE GENOMIC DNA]</scope>
    <source>
        <strain evidence="10 11">TR1</strain>
    </source>
</reference>
<keyword evidence="8" id="KW-0671">Queuosine biosynthesis</keyword>
<comment type="similarity">
    <text evidence="8">Belongs to the radical SAM superfamily. 7-carboxy-7-deazaguanine synthase family.</text>
</comment>
<dbReference type="GO" id="GO:0000287">
    <property type="term" value="F:magnesium ion binding"/>
    <property type="evidence" value="ECO:0007669"/>
    <property type="project" value="UniProtKB-UniRule"/>
</dbReference>
<accession>A0A1X4XV41</accession>
<comment type="pathway">
    <text evidence="8">Purine metabolism; 7-cyano-7-deazaguanine biosynthesis.</text>
</comment>
<comment type="cofactor">
    <cofactor evidence="8">
        <name>S-adenosyl-L-methionine</name>
        <dbReference type="ChEBI" id="CHEBI:59789"/>
    </cofactor>
    <text evidence="8">Binds 1 S-adenosyl-L-methionine per subunit.</text>
</comment>
<feature type="binding site" evidence="8">
    <location>
        <position position="72"/>
    </location>
    <ligand>
        <name>S-adenosyl-L-methionine</name>
        <dbReference type="ChEBI" id="CHEBI:59789"/>
    </ligand>
</feature>
<dbReference type="EMBL" id="MDSU01000018">
    <property type="protein sequence ID" value="OSS41407.1"/>
    <property type="molecule type" value="Genomic_DNA"/>
</dbReference>
<dbReference type="GO" id="GO:0051539">
    <property type="term" value="F:4 iron, 4 sulfur cluster binding"/>
    <property type="evidence" value="ECO:0007669"/>
    <property type="project" value="UniProtKB-UniRule"/>
</dbReference>
<feature type="binding site" evidence="8">
    <location>
        <position position="35"/>
    </location>
    <ligand>
        <name>[4Fe-4S] cluster</name>
        <dbReference type="ChEBI" id="CHEBI:49883"/>
        <note>4Fe-4S-S-AdoMet</note>
    </ligand>
</feature>
<feature type="binding site" evidence="8">
    <location>
        <begin position="37"/>
        <end position="39"/>
    </location>
    <ligand>
        <name>S-adenosyl-L-methionine</name>
        <dbReference type="ChEBI" id="CHEBI:59789"/>
    </ligand>
</feature>
<evidence type="ECO:0000259" key="9">
    <source>
        <dbReference type="PROSITE" id="PS51918"/>
    </source>
</evidence>
<keyword evidence="7 8" id="KW-0456">Lyase</keyword>
<dbReference type="InterPro" id="IPR024924">
    <property type="entry name" value="7-CO-7-deazaguanine_synth-like"/>
</dbReference>
<dbReference type="PANTHER" id="PTHR42836:SF1">
    <property type="entry name" value="7-CARBOXY-7-DEAZAGUANINE SYNTHASE"/>
    <property type="match status" value="1"/>
</dbReference>
<dbReference type="GO" id="GO:0016840">
    <property type="term" value="F:carbon-nitrogen lyase activity"/>
    <property type="evidence" value="ECO:0007669"/>
    <property type="project" value="UniProtKB-UniRule"/>
</dbReference>
<comment type="subunit">
    <text evidence="8">Homodimer.</text>
</comment>
<evidence type="ECO:0000256" key="8">
    <source>
        <dbReference type="HAMAP-Rule" id="MF_00917"/>
    </source>
</evidence>
<dbReference type="STRING" id="1562698.DESAMIL20_960"/>
<feature type="binding site" evidence="8">
    <location>
        <position position="40"/>
    </location>
    <ligand>
        <name>Mg(2+)</name>
        <dbReference type="ChEBI" id="CHEBI:18420"/>
    </ligand>
</feature>
<dbReference type="EC" id="4.3.99.3" evidence="8"/>
<dbReference type="GO" id="GO:1904047">
    <property type="term" value="F:S-adenosyl-L-methionine binding"/>
    <property type="evidence" value="ECO:0007669"/>
    <property type="project" value="UniProtKB-UniRule"/>
</dbReference>
<evidence type="ECO:0000256" key="7">
    <source>
        <dbReference type="ARBA" id="ARBA00023239"/>
    </source>
</evidence>
<dbReference type="PIRSF" id="PIRSF000370">
    <property type="entry name" value="QueE"/>
    <property type="match status" value="1"/>
</dbReference>
<keyword evidence="2 8" id="KW-0949">S-adenosyl-L-methionine</keyword>
<comment type="cofactor">
    <cofactor evidence="8">
        <name>Mg(2+)</name>
        <dbReference type="ChEBI" id="CHEBI:18420"/>
    </cofactor>
</comment>
<protein>
    <recommendedName>
        <fullName evidence="8">7-carboxy-7-deazaguanine synthase</fullName>
        <shortName evidence="8">CDG synthase</shortName>
        <ecNumber evidence="8">4.3.99.3</ecNumber>
    </recommendedName>
    <alternativeName>
        <fullName evidence="8">Queuosine biosynthesis protein QueE</fullName>
    </alternativeName>
</protein>
<evidence type="ECO:0000256" key="3">
    <source>
        <dbReference type="ARBA" id="ARBA00022723"/>
    </source>
</evidence>
<dbReference type="SFLD" id="SFLDS00029">
    <property type="entry name" value="Radical_SAM"/>
    <property type="match status" value="1"/>
</dbReference>
<dbReference type="CDD" id="cd01335">
    <property type="entry name" value="Radical_SAM"/>
    <property type="match status" value="1"/>
</dbReference>
<comment type="caution">
    <text evidence="10">The sequence shown here is derived from an EMBL/GenBank/DDBJ whole genome shotgun (WGS) entry which is preliminary data.</text>
</comment>
<feature type="binding site" evidence="8">
    <location>
        <position position="70"/>
    </location>
    <ligand>
        <name>substrate</name>
    </ligand>
</feature>
<evidence type="ECO:0000313" key="11">
    <source>
        <dbReference type="Proteomes" id="UP000194141"/>
    </source>
</evidence>